<evidence type="ECO:0000313" key="1">
    <source>
        <dbReference type="EMBL" id="CAG8569956.1"/>
    </source>
</evidence>
<dbReference type="EMBL" id="CAJVPY010002720">
    <property type="protein sequence ID" value="CAG8569956.1"/>
    <property type="molecule type" value="Genomic_DNA"/>
</dbReference>
<keyword evidence="2" id="KW-1185">Reference proteome</keyword>
<accession>A0A9N9G147</accession>
<protein>
    <submittedName>
        <fullName evidence="1">25934_t:CDS:1</fullName>
    </submittedName>
</protein>
<reference evidence="1" key="1">
    <citation type="submission" date="2021-06" db="EMBL/GenBank/DDBJ databases">
        <authorList>
            <person name="Kallberg Y."/>
            <person name="Tangrot J."/>
            <person name="Rosling A."/>
        </authorList>
    </citation>
    <scope>NUCLEOTIDE SEQUENCE</scope>
    <source>
        <strain evidence="1">MA453B</strain>
    </source>
</reference>
<gene>
    <name evidence="1" type="ORF">DERYTH_LOCUS6157</name>
</gene>
<proteinExistence type="predicted"/>
<comment type="caution">
    <text evidence="1">The sequence shown here is derived from an EMBL/GenBank/DDBJ whole genome shotgun (WGS) entry which is preliminary data.</text>
</comment>
<sequence>MSEQIIEIPRENSPPHNGKEITKIVCSPKLKYIATWSDKDMSACIYSIEDQMNLKYEDCYSLKEQIQHGLSKEIECSDFLNAKKFDLKLSDQKHIALMPYNEDEDLRHAALFALERHEMKILKPCDNKKEIIESNFIFNNNCDYYLLVRRETNSKNRFISKSYSNIDHELNSRNYGDNTNSITGYIFELSGKRRESLLVTYKRNEENNFNLLDPYIFTESSNKETEDEYPYACIFTEKFHEETEKLPELGHPYLINYSMVFCIDKNENKLKVQKFSEFLENKLNNMNSNLVAEE</sequence>
<organism evidence="1 2">
    <name type="scientific">Dentiscutata erythropus</name>
    <dbReference type="NCBI Taxonomy" id="1348616"/>
    <lineage>
        <taxon>Eukaryota</taxon>
        <taxon>Fungi</taxon>
        <taxon>Fungi incertae sedis</taxon>
        <taxon>Mucoromycota</taxon>
        <taxon>Glomeromycotina</taxon>
        <taxon>Glomeromycetes</taxon>
        <taxon>Diversisporales</taxon>
        <taxon>Gigasporaceae</taxon>
        <taxon>Dentiscutata</taxon>
    </lineage>
</organism>
<name>A0A9N9G147_9GLOM</name>
<evidence type="ECO:0000313" key="2">
    <source>
        <dbReference type="Proteomes" id="UP000789405"/>
    </source>
</evidence>
<dbReference type="AlphaFoldDB" id="A0A9N9G147"/>
<dbReference type="Proteomes" id="UP000789405">
    <property type="component" value="Unassembled WGS sequence"/>
</dbReference>
<feature type="non-terminal residue" evidence="1">
    <location>
        <position position="294"/>
    </location>
</feature>
<dbReference type="OrthoDB" id="2440691at2759"/>